<dbReference type="EnsemblPlants" id="MELO3C031186.2.1">
    <property type="protein sequence ID" value="MELO3C031186.2.1"/>
    <property type="gene ID" value="MELO3C031186.2"/>
</dbReference>
<keyword evidence="1" id="KW-0175">Coiled coil</keyword>
<name>A0A9I9EAU9_CUCME</name>
<protein>
    <submittedName>
        <fullName evidence="2">Uncharacterized protein</fullName>
    </submittedName>
</protein>
<dbReference type="AlphaFoldDB" id="A0A9I9EAU9"/>
<sequence>MECINEIDNEGINTSSKDVANDAISKVLGLDRGHIRAFGFGVTTPKFSLLSKKDCHYAKLEEKCEKMEVEMSRMRYLICHLLKSQGNGSDQLSNATNDQVVNNVATNPIGTSPPSINNNNTLCKCTLLDWGCIGEVVAKG</sequence>
<accession>A0A9I9EAU9</accession>
<evidence type="ECO:0000313" key="2">
    <source>
        <dbReference type="EnsemblPlants" id="MELO3C031186.2.1"/>
    </source>
</evidence>
<organism evidence="2">
    <name type="scientific">Cucumis melo</name>
    <name type="common">Muskmelon</name>
    <dbReference type="NCBI Taxonomy" id="3656"/>
    <lineage>
        <taxon>Eukaryota</taxon>
        <taxon>Viridiplantae</taxon>
        <taxon>Streptophyta</taxon>
        <taxon>Embryophyta</taxon>
        <taxon>Tracheophyta</taxon>
        <taxon>Spermatophyta</taxon>
        <taxon>Magnoliopsida</taxon>
        <taxon>eudicotyledons</taxon>
        <taxon>Gunneridae</taxon>
        <taxon>Pentapetalae</taxon>
        <taxon>rosids</taxon>
        <taxon>fabids</taxon>
        <taxon>Cucurbitales</taxon>
        <taxon>Cucurbitaceae</taxon>
        <taxon>Benincaseae</taxon>
        <taxon>Cucumis</taxon>
    </lineage>
</organism>
<proteinExistence type="predicted"/>
<dbReference type="Gramene" id="MELO3C031186.2.1">
    <property type="protein sequence ID" value="MELO3C031186.2.1"/>
    <property type="gene ID" value="MELO3C031186.2"/>
</dbReference>
<reference evidence="2" key="1">
    <citation type="submission" date="2023-03" db="UniProtKB">
        <authorList>
            <consortium name="EnsemblPlants"/>
        </authorList>
    </citation>
    <scope>IDENTIFICATION</scope>
</reference>
<evidence type="ECO:0000256" key="1">
    <source>
        <dbReference type="SAM" id="Coils"/>
    </source>
</evidence>
<feature type="coiled-coil region" evidence="1">
    <location>
        <begin position="50"/>
        <end position="77"/>
    </location>
</feature>